<dbReference type="AlphaFoldDB" id="A0AAW2F060"/>
<evidence type="ECO:0000256" key="1">
    <source>
        <dbReference type="SAM" id="MobiDB-lite"/>
    </source>
</evidence>
<proteinExistence type="predicted"/>
<sequence>MPIRRGLELTSRDYVKCSHFAHSNNARPIQRTTGGIDNKKLEGFVIRLFCSRRICIRAAKCRKLKMILITSTIRKGKRVREMTTKDTYRSLLHSWYRNRSTDPAYTLEEKNAAREERTPTPDVVEPEEAGHDHDDPQEDDPYEYDDDIRPATSGEHRNGDDDDDDECLSLFEAASYLVSGSSVPTTKVSAPCWGCKSCAVEGLPLFLLGSPAEASCTCTSCQYPPFLFFFSVGLIVVVCAHPASEQWL</sequence>
<gene>
    <name evidence="2" type="ORF">PUN28_014682</name>
</gene>
<reference evidence="2 3" key="1">
    <citation type="submission" date="2023-03" db="EMBL/GenBank/DDBJ databases">
        <title>High recombination rates correlate with genetic variation in Cardiocondyla obscurior ants.</title>
        <authorList>
            <person name="Errbii M."/>
        </authorList>
    </citation>
    <scope>NUCLEOTIDE SEQUENCE [LARGE SCALE GENOMIC DNA]</scope>
    <source>
        <strain evidence="2">Alpha-2009</strain>
        <tissue evidence="2">Whole body</tissue>
    </source>
</reference>
<feature type="region of interest" description="Disordered" evidence="1">
    <location>
        <begin position="109"/>
        <end position="164"/>
    </location>
</feature>
<dbReference type="Proteomes" id="UP001430953">
    <property type="component" value="Unassembled WGS sequence"/>
</dbReference>
<name>A0AAW2F060_9HYME</name>
<dbReference type="EMBL" id="JADYXP020000016">
    <property type="protein sequence ID" value="KAL0107527.1"/>
    <property type="molecule type" value="Genomic_DNA"/>
</dbReference>
<keyword evidence="3" id="KW-1185">Reference proteome</keyword>
<organism evidence="2 3">
    <name type="scientific">Cardiocondyla obscurior</name>
    <dbReference type="NCBI Taxonomy" id="286306"/>
    <lineage>
        <taxon>Eukaryota</taxon>
        <taxon>Metazoa</taxon>
        <taxon>Ecdysozoa</taxon>
        <taxon>Arthropoda</taxon>
        <taxon>Hexapoda</taxon>
        <taxon>Insecta</taxon>
        <taxon>Pterygota</taxon>
        <taxon>Neoptera</taxon>
        <taxon>Endopterygota</taxon>
        <taxon>Hymenoptera</taxon>
        <taxon>Apocrita</taxon>
        <taxon>Aculeata</taxon>
        <taxon>Formicoidea</taxon>
        <taxon>Formicidae</taxon>
        <taxon>Myrmicinae</taxon>
        <taxon>Cardiocondyla</taxon>
    </lineage>
</organism>
<accession>A0AAW2F060</accession>
<protein>
    <submittedName>
        <fullName evidence="2">Uncharacterized protein</fullName>
    </submittedName>
</protein>
<evidence type="ECO:0000313" key="3">
    <source>
        <dbReference type="Proteomes" id="UP001430953"/>
    </source>
</evidence>
<comment type="caution">
    <text evidence="2">The sequence shown here is derived from an EMBL/GenBank/DDBJ whole genome shotgun (WGS) entry which is preliminary data.</text>
</comment>
<feature type="compositionally biased region" description="Acidic residues" evidence="1">
    <location>
        <begin position="135"/>
        <end position="146"/>
    </location>
</feature>
<feature type="compositionally biased region" description="Basic and acidic residues" evidence="1">
    <location>
        <begin position="109"/>
        <end position="119"/>
    </location>
</feature>
<evidence type="ECO:0000313" key="2">
    <source>
        <dbReference type="EMBL" id="KAL0107527.1"/>
    </source>
</evidence>